<dbReference type="Proteomes" id="UP000285326">
    <property type="component" value="Unassembled WGS sequence"/>
</dbReference>
<gene>
    <name evidence="2" type="ORF">GcM1_02047</name>
</gene>
<comment type="caution">
    <text evidence="2">The sequence shown here is derived from an EMBL/GenBank/DDBJ whole genome shotgun (WGS) entry which is preliminary data.</text>
</comment>
<sequence length="102" mass="11898">MLFPKATSCPDYIFSLSASLFQLLISGYSECLSLTTSTLWSIRPSTLFEVTFYQLFSTINRVAPTNLRHSWNHHTVLNRERTPWNRRPQPADKKLDKYSDEL</sequence>
<accession>A0A420IIR9</accession>
<evidence type="ECO:0000313" key="3">
    <source>
        <dbReference type="Proteomes" id="UP000285326"/>
    </source>
</evidence>
<reference evidence="2 3" key="1">
    <citation type="journal article" date="2018" name="BMC Genomics">
        <title>Comparative genome analyses reveal sequence features reflecting distinct modes of host-adaptation between dicot and monocot powdery mildew.</title>
        <authorList>
            <person name="Wu Y."/>
            <person name="Ma X."/>
            <person name="Pan Z."/>
            <person name="Kale S.D."/>
            <person name="Song Y."/>
            <person name="King H."/>
            <person name="Zhang Q."/>
            <person name="Presley C."/>
            <person name="Deng X."/>
            <person name="Wei C.I."/>
            <person name="Xiao S."/>
        </authorList>
    </citation>
    <scope>NUCLEOTIDE SEQUENCE [LARGE SCALE GENOMIC DNA]</scope>
    <source>
        <strain evidence="2">UMSG1</strain>
    </source>
</reference>
<dbReference type="EMBL" id="MCBS01023953">
    <property type="protein sequence ID" value="RKF74464.1"/>
    <property type="molecule type" value="Genomic_DNA"/>
</dbReference>
<evidence type="ECO:0000256" key="1">
    <source>
        <dbReference type="SAM" id="MobiDB-lite"/>
    </source>
</evidence>
<dbReference type="AlphaFoldDB" id="A0A420IIR9"/>
<feature type="region of interest" description="Disordered" evidence="1">
    <location>
        <begin position="82"/>
        <end position="102"/>
    </location>
</feature>
<organism evidence="2 3">
    <name type="scientific">Golovinomyces cichoracearum</name>
    <dbReference type="NCBI Taxonomy" id="62708"/>
    <lineage>
        <taxon>Eukaryota</taxon>
        <taxon>Fungi</taxon>
        <taxon>Dikarya</taxon>
        <taxon>Ascomycota</taxon>
        <taxon>Pezizomycotina</taxon>
        <taxon>Leotiomycetes</taxon>
        <taxon>Erysiphales</taxon>
        <taxon>Erysiphaceae</taxon>
        <taxon>Golovinomyces</taxon>
    </lineage>
</organism>
<proteinExistence type="predicted"/>
<name>A0A420IIR9_9PEZI</name>
<evidence type="ECO:0000313" key="2">
    <source>
        <dbReference type="EMBL" id="RKF74464.1"/>
    </source>
</evidence>
<protein>
    <submittedName>
        <fullName evidence="2">Uncharacterized protein</fullName>
    </submittedName>
</protein>